<gene>
    <name evidence="2" type="ORF">SGQ83_04920</name>
</gene>
<dbReference type="InterPro" id="IPR000595">
    <property type="entry name" value="cNMP-bd_dom"/>
</dbReference>
<dbReference type="CDD" id="cd00038">
    <property type="entry name" value="CAP_ED"/>
    <property type="match status" value="1"/>
</dbReference>
<evidence type="ECO:0000313" key="3">
    <source>
        <dbReference type="Proteomes" id="UP001273350"/>
    </source>
</evidence>
<dbReference type="Gene3D" id="2.60.120.10">
    <property type="entry name" value="Jelly Rolls"/>
    <property type="match status" value="1"/>
</dbReference>
<organism evidence="2 3">
    <name type="scientific">Flavobacterium cupriresistens</name>
    <dbReference type="NCBI Taxonomy" id="2893885"/>
    <lineage>
        <taxon>Bacteria</taxon>
        <taxon>Pseudomonadati</taxon>
        <taxon>Bacteroidota</taxon>
        <taxon>Flavobacteriia</taxon>
        <taxon>Flavobacteriales</taxon>
        <taxon>Flavobacteriaceae</taxon>
        <taxon>Flavobacterium</taxon>
    </lineage>
</organism>
<keyword evidence="3" id="KW-1185">Reference proteome</keyword>
<feature type="domain" description="Cyclic nucleotide-binding" evidence="1">
    <location>
        <begin position="17"/>
        <end position="65"/>
    </location>
</feature>
<dbReference type="PROSITE" id="PS50042">
    <property type="entry name" value="CNMP_BINDING_3"/>
    <property type="match status" value="1"/>
</dbReference>
<dbReference type="Pfam" id="PF00027">
    <property type="entry name" value="cNMP_binding"/>
    <property type="match status" value="1"/>
</dbReference>
<reference evidence="2 3" key="1">
    <citation type="submission" date="2023-11" db="EMBL/GenBank/DDBJ databases">
        <title>Unpublished Manusciprt.</title>
        <authorList>
            <person name="Saticioglu I.B."/>
            <person name="Ay H."/>
            <person name="Ajmi N."/>
            <person name="Altun S."/>
            <person name="Duman M."/>
        </authorList>
    </citation>
    <scope>NUCLEOTIDE SEQUENCE [LARGE SCALE GENOMIC DNA]</scope>
    <source>
        <strain evidence="2 3">Fl-318</strain>
    </source>
</reference>
<protein>
    <submittedName>
        <fullName evidence="2">Crp/Fnr family transcriptional regulator</fullName>
    </submittedName>
</protein>
<dbReference type="InterPro" id="IPR014710">
    <property type="entry name" value="RmlC-like_jellyroll"/>
</dbReference>
<proteinExistence type="predicted"/>
<accession>A0ABU4RB61</accession>
<comment type="caution">
    <text evidence="2">The sequence shown here is derived from an EMBL/GenBank/DDBJ whole genome shotgun (WGS) entry which is preliminary data.</text>
</comment>
<dbReference type="RefSeq" id="WP_230004757.1">
    <property type="nucleotide sequence ID" value="NZ_CP087134.1"/>
</dbReference>
<evidence type="ECO:0000313" key="2">
    <source>
        <dbReference type="EMBL" id="MDX6188685.1"/>
    </source>
</evidence>
<dbReference type="SUPFAM" id="SSF51206">
    <property type="entry name" value="cAMP-binding domain-like"/>
    <property type="match status" value="1"/>
</dbReference>
<sequence length="197" mass="22865">MENPQGLEQAIKLVSDTYSPLTENTKADFKQAAELFTLEKSTVLIREGEHVSKTYFIVKGAARAFYLKDGKDITDWFAFENEFITSIDGFFQSTPSSYFIELLEPTTFLEISMQNINKLCNKHHDFDRLGRMITTRIMLQLRSRIVSIQFESAQQKYESLLKIRPYITQRVPLTHIASYLGITLETLSRIRNPKKRI</sequence>
<name>A0ABU4RB61_9FLAO</name>
<evidence type="ECO:0000259" key="1">
    <source>
        <dbReference type="PROSITE" id="PS50042"/>
    </source>
</evidence>
<dbReference type="InterPro" id="IPR018490">
    <property type="entry name" value="cNMP-bd_dom_sf"/>
</dbReference>
<dbReference type="EMBL" id="JAWXVI010000003">
    <property type="protein sequence ID" value="MDX6188685.1"/>
    <property type="molecule type" value="Genomic_DNA"/>
</dbReference>
<dbReference type="Proteomes" id="UP001273350">
    <property type="component" value="Unassembled WGS sequence"/>
</dbReference>